<dbReference type="EMBL" id="DXDX01000157">
    <property type="protein sequence ID" value="HIY21947.1"/>
    <property type="molecule type" value="Genomic_DNA"/>
</dbReference>
<feature type="domain" description="Flagellar basal body rod protein N-terminal" evidence="3">
    <location>
        <begin position="5"/>
        <end position="35"/>
    </location>
</feature>
<sequence>MIQGFYSAATGAQQQMLRLGVHGNNIANVNNYGFKAEKPAFGDLMYNTVTGVDDAQLPKGTGTRMIATATDFSTSEITPTGRDQDYAILGEGFFALYDPSTQEISFTRDGAFTVNSFQETNENGEPELVWYLTDGEGRQVMNTEGYPIVVTDPTAEQPVGVFLIQYKDGLQHVNSGRFLTTDKNGAVWVSTSGVRQGYLETSNTDLAYEMSKVIESQRAYTYALRMVTTADEVETTINNLTN</sequence>
<evidence type="ECO:0000259" key="4">
    <source>
        <dbReference type="Pfam" id="PF06429"/>
    </source>
</evidence>
<comment type="similarity">
    <text evidence="1 2">Belongs to the flagella basal body rod proteins family.</text>
</comment>
<keyword evidence="5" id="KW-0966">Cell projection</keyword>
<dbReference type="PANTHER" id="PTHR30435">
    <property type="entry name" value="FLAGELLAR PROTEIN"/>
    <property type="match status" value="1"/>
</dbReference>
<dbReference type="InterPro" id="IPR020013">
    <property type="entry name" value="Flagellar_FlgE/F/G"/>
</dbReference>
<accession>A0A9D2BZ43</accession>
<keyword evidence="5" id="KW-0282">Flagellum</keyword>
<dbReference type="InterPro" id="IPR010930">
    <property type="entry name" value="Flg_bb/hook_C_dom"/>
</dbReference>
<evidence type="ECO:0000259" key="3">
    <source>
        <dbReference type="Pfam" id="PF00460"/>
    </source>
</evidence>
<gene>
    <name evidence="5" type="ORF">H9841_08620</name>
</gene>
<reference evidence="5" key="1">
    <citation type="journal article" date="2021" name="PeerJ">
        <title>Extensive microbial diversity within the chicken gut microbiome revealed by metagenomics and culture.</title>
        <authorList>
            <person name="Gilroy R."/>
            <person name="Ravi A."/>
            <person name="Getino M."/>
            <person name="Pursley I."/>
            <person name="Horton D.L."/>
            <person name="Alikhan N.F."/>
            <person name="Baker D."/>
            <person name="Gharbi K."/>
            <person name="Hall N."/>
            <person name="Watson M."/>
            <person name="Adriaenssens E.M."/>
            <person name="Foster-Nyarko E."/>
            <person name="Jarju S."/>
            <person name="Secka A."/>
            <person name="Antonio M."/>
            <person name="Oren A."/>
            <person name="Chaudhuri R.R."/>
            <person name="La Ragione R."/>
            <person name="Hildebrand F."/>
            <person name="Pallen M.J."/>
        </authorList>
    </citation>
    <scope>NUCLEOTIDE SEQUENCE</scope>
    <source>
        <strain evidence="5">ChiBcec16_6824</strain>
    </source>
</reference>
<protein>
    <submittedName>
        <fullName evidence="5">Flagellar hook basal-body protein</fullName>
    </submittedName>
</protein>
<dbReference type="GO" id="GO:0009425">
    <property type="term" value="C:bacterial-type flagellum basal body"/>
    <property type="evidence" value="ECO:0007669"/>
    <property type="project" value="UniProtKB-SubCell"/>
</dbReference>
<dbReference type="AlphaFoldDB" id="A0A9D2BZ43"/>
<proteinExistence type="inferred from homology"/>
<comment type="caution">
    <text evidence="5">The sequence shown here is derived from an EMBL/GenBank/DDBJ whole genome shotgun (WGS) entry which is preliminary data.</text>
</comment>
<keyword evidence="5" id="KW-0969">Cilium</keyword>
<dbReference type="PANTHER" id="PTHR30435:SF19">
    <property type="entry name" value="FLAGELLAR BASAL-BODY ROD PROTEIN FLGG"/>
    <property type="match status" value="1"/>
</dbReference>
<dbReference type="InterPro" id="IPR037925">
    <property type="entry name" value="FlgE/F/G-like"/>
</dbReference>
<reference evidence="5" key="2">
    <citation type="submission" date="2021-04" db="EMBL/GenBank/DDBJ databases">
        <authorList>
            <person name="Gilroy R."/>
        </authorList>
    </citation>
    <scope>NUCLEOTIDE SEQUENCE</scope>
    <source>
        <strain evidence="5">ChiBcec16_6824</strain>
    </source>
</reference>
<feature type="domain" description="Flagellar basal-body/hook protein C-terminal" evidence="4">
    <location>
        <begin position="195"/>
        <end position="240"/>
    </location>
</feature>
<organism evidence="5 6">
    <name type="scientific">Candidatus Flavonifractor merdigallinarum</name>
    <dbReference type="NCBI Taxonomy" id="2838589"/>
    <lineage>
        <taxon>Bacteria</taxon>
        <taxon>Bacillati</taxon>
        <taxon>Bacillota</taxon>
        <taxon>Clostridia</taxon>
        <taxon>Eubacteriales</taxon>
        <taxon>Oscillospiraceae</taxon>
        <taxon>Flavonifractor</taxon>
    </lineage>
</organism>
<dbReference type="GO" id="GO:0071978">
    <property type="term" value="P:bacterial-type flagellum-dependent swarming motility"/>
    <property type="evidence" value="ECO:0007669"/>
    <property type="project" value="TreeGrafter"/>
</dbReference>
<comment type="subcellular location">
    <subcellularLocation>
        <location evidence="2">Bacterial flagellum basal body</location>
    </subcellularLocation>
</comment>
<dbReference type="Proteomes" id="UP000823868">
    <property type="component" value="Unassembled WGS sequence"/>
</dbReference>
<name>A0A9D2BZ43_9FIRM</name>
<dbReference type="InterPro" id="IPR001444">
    <property type="entry name" value="Flag_bb_rod_N"/>
</dbReference>
<dbReference type="NCBIfam" id="TIGR03506">
    <property type="entry name" value="FlgEFG_subfam"/>
    <property type="match status" value="1"/>
</dbReference>
<dbReference type="SUPFAM" id="SSF117143">
    <property type="entry name" value="Flagellar hook protein flgE"/>
    <property type="match status" value="1"/>
</dbReference>
<keyword evidence="2" id="KW-0975">Bacterial flagellum</keyword>
<evidence type="ECO:0000313" key="5">
    <source>
        <dbReference type="EMBL" id="HIY21947.1"/>
    </source>
</evidence>
<evidence type="ECO:0000256" key="1">
    <source>
        <dbReference type="ARBA" id="ARBA00009677"/>
    </source>
</evidence>
<evidence type="ECO:0000313" key="6">
    <source>
        <dbReference type="Proteomes" id="UP000823868"/>
    </source>
</evidence>
<dbReference type="Pfam" id="PF06429">
    <property type="entry name" value="Flg_bbr_C"/>
    <property type="match status" value="1"/>
</dbReference>
<dbReference type="Pfam" id="PF00460">
    <property type="entry name" value="Flg_bb_rod"/>
    <property type="match status" value="1"/>
</dbReference>
<evidence type="ECO:0000256" key="2">
    <source>
        <dbReference type="RuleBase" id="RU362116"/>
    </source>
</evidence>